<dbReference type="EMBL" id="CP013659">
    <property type="protein sequence ID" value="ALS75360.1"/>
    <property type="molecule type" value="Genomic_DNA"/>
</dbReference>
<dbReference type="AlphaFoldDB" id="A0A0U2XGX4"/>
<evidence type="ECO:0000256" key="4">
    <source>
        <dbReference type="ARBA" id="ARBA00022448"/>
    </source>
</evidence>
<keyword evidence="10 12" id="KW-0472">Membrane</keyword>
<comment type="function">
    <text evidence="12">Required for formation of the rod structure in the basal body of the flagellar apparatus. Together with FliI and FliH, may constitute the export apparatus of flagellin.</text>
</comment>
<keyword evidence="13" id="KW-0966">Cell projection</keyword>
<gene>
    <name evidence="12" type="primary">flhB</name>
    <name evidence="13" type="ORF">AUC31_09055</name>
</gene>
<evidence type="ECO:0000256" key="10">
    <source>
        <dbReference type="ARBA" id="ARBA00023136"/>
    </source>
</evidence>
<dbReference type="KEGG" id="prt:AUC31_09055"/>
<keyword evidence="9 12" id="KW-1133">Transmembrane helix</keyword>
<feature type="transmembrane region" description="Helical" evidence="12">
    <location>
        <begin position="196"/>
        <end position="219"/>
    </location>
</feature>
<dbReference type="GO" id="GO:0044780">
    <property type="term" value="P:bacterial-type flagellum assembly"/>
    <property type="evidence" value="ECO:0007669"/>
    <property type="project" value="InterPro"/>
</dbReference>
<keyword evidence="14" id="KW-1185">Reference proteome</keyword>
<feature type="transmembrane region" description="Helical" evidence="12">
    <location>
        <begin position="93"/>
        <end position="114"/>
    </location>
</feature>
<dbReference type="SUPFAM" id="SSF160544">
    <property type="entry name" value="EscU C-terminal domain-like"/>
    <property type="match status" value="1"/>
</dbReference>
<evidence type="ECO:0000256" key="6">
    <source>
        <dbReference type="ARBA" id="ARBA00022692"/>
    </source>
</evidence>
<dbReference type="Gene3D" id="3.40.1690.10">
    <property type="entry name" value="secretion proteins EscU"/>
    <property type="match status" value="1"/>
</dbReference>
<evidence type="ECO:0000256" key="11">
    <source>
        <dbReference type="ARBA" id="ARBA00023225"/>
    </source>
</evidence>
<evidence type="ECO:0000256" key="5">
    <source>
        <dbReference type="ARBA" id="ARBA00022475"/>
    </source>
</evidence>
<keyword evidence="8 12" id="KW-0653">Protein transport</keyword>
<dbReference type="STRING" id="200991.AUC31_09055"/>
<evidence type="ECO:0000256" key="2">
    <source>
        <dbReference type="ARBA" id="ARBA00010690"/>
    </source>
</evidence>
<keyword evidence="6 12" id="KW-0812">Transmembrane</keyword>
<comment type="similarity">
    <text evidence="2 12">Belongs to the type III secretion exporter family.</text>
</comment>
<keyword evidence="13" id="KW-0282">Flagellum</keyword>
<protein>
    <recommendedName>
        <fullName evidence="3 12">Flagellar biosynthetic protein FlhB</fullName>
    </recommendedName>
</protein>
<dbReference type="Gene3D" id="6.10.250.2080">
    <property type="match status" value="1"/>
</dbReference>
<dbReference type="GO" id="GO:0005886">
    <property type="term" value="C:plasma membrane"/>
    <property type="evidence" value="ECO:0007669"/>
    <property type="project" value="UniProtKB-SubCell"/>
</dbReference>
<dbReference type="Proteomes" id="UP000067683">
    <property type="component" value="Chromosome"/>
</dbReference>
<reference evidence="13" key="1">
    <citation type="submission" date="2016-01" db="EMBL/GenBank/DDBJ databases">
        <title>Complete genome of Planococcus rifietoensis type strain M8.</title>
        <authorList>
            <person name="See-Too W.S."/>
        </authorList>
    </citation>
    <scope>NUCLEOTIDE SEQUENCE [LARGE SCALE GENOMIC DNA]</scope>
    <source>
        <strain evidence="13">M8</strain>
    </source>
</reference>
<dbReference type="RefSeq" id="WP_058382067.1">
    <property type="nucleotide sequence ID" value="NZ_CP013659.2"/>
</dbReference>
<organism evidence="13 14">
    <name type="scientific">Planococcus rifietoensis</name>
    <dbReference type="NCBI Taxonomy" id="200991"/>
    <lineage>
        <taxon>Bacteria</taxon>
        <taxon>Bacillati</taxon>
        <taxon>Bacillota</taxon>
        <taxon>Bacilli</taxon>
        <taxon>Bacillales</taxon>
        <taxon>Caryophanaceae</taxon>
        <taxon>Planococcus</taxon>
    </lineage>
</organism>
<dbReference type="OrthoDB" id="9807950at2"/>
<dbReference type="InterPro" id="IPR006136">
    <property type="entry name" value="FlhB"/>
</dbReference>
<dbReference type="InterPro" id="IPR006135">
    <property type="entry name" value="T3SS_substrate_exporter"/>
</dbReference>
<dbReference type="NCBIfam" id="TIGR00328">
    <property type="entry name" value="flhB"/>
    <property type="match status" value="1"/>
</dbReference>
<dbReference type="GO" id="GO:0009306">
    <property type="term" value="P:protein secretion"/>
    <property type="evidence" value="ECO:0007669"/>
    <property type="project" value="InterPro"/>
</dbReference>
<evidence type="ECO:0000256" key="8">
    <source>
        <dbReference type="ARBA" id="ARBA00022927"/>
    </source>
</evidence>
<comment type="subcellular location">
    <subcellularLocation>
        <location evidence="1">Cell membrane</location>
        <topology evidence="1">Multi-pass membrane protein</topology>
    </subcellularLocation>
</comment>
<evidence type="ECO:0000256" key="9">
    <source>
        <dbReference type="ARBA" id="ARBA00022989"/>
    </source>
</evidence>
<evidence type="ECO:0000256" key="12">
    <source>
        <dbReference type="RuleBase" id="RU364091"/>
    </source>
</evidence>
<evidence type="ECO:0000313" key="13">
    <source>
        <dbReference type="EMBL" id="ALS75360.1"/>
    </source>
</evidence>
<sequence length="363" mass="40767">MKRYPLNLDLQFFAGEKTEKATPQKRQESRKKGQVAKSQEVAAALIMLGGILVLSFLGDWMLDQLLAIYRINYIQYISWDITPDTIRLMFEQLAMDAFLVIVPIMLVGVVFGFLGNYMQVGPLFTAEPLKAKLERLDPIKGAKRIFSVRALVELAKSLMKIAIVGGAAFGVLWFGQEEIFSLSRQSLRDSLSLVGGLVLQMGMVAALILLSLSTLDYMYQKYEFEKGIRMSKQDIKDEYKKAEGDPLIKQKIKEKQRQMSMNRMIQDLPNADVVITNPTHYAIAIQYDAETMEAPKVIAMGKDFTALKIKEKAKELGIVTMENKPLARSLYAQVSIGDSVPEELFLAVAEVLAYIYALKGKLS</sequence>
<evidence type="ECO:0000256" key="3">
    <source>
        <dbReference type="ARBA" id="ARBA00021622"/>
    </source>
</evidence>
<evidence type="ECO:0000313" key="14">
    <source>
        <dbReference type="Proteomes" id="UP000067683"/>
    </source>
</evidence>
<keyword evidence="5 12" id="KW-1003">Cell membrane</keyword>
<keyword evidence="13" id="KW-0969">Cilium</keyword>
<keyword evidence="11 12" id="KW-1006">Bacterial flagellum protein export</keyword>
<dbReference type="PRINTS" id="PR00950">
    <property type="entry name" value="TYPE3IMSPROT"/>
</dbReference>
<dbReference type="PANTHER" id="PTHR30531:SF12">
    <property type="entry name" value="FLAGELLAR BIOSYNTHETIC PROTEIN FLHB"/>
    <property type="match status" value="1"/>
</dbReference>
<dbReference type="PANTHER" id="PTHR30531">
    <property type="entry name" value="FLAGELLAR BIOSYNTHETIC PROTEIN FLHB"/>
    <property type="match status" value="1"/>
</dbReference>
<dbReference type="InterPro" id="IPR029025">
    <property type="entry name" value="T3SS_substrate_exporter_C"/>
</dbReference>
<evidence type="ECO:0000256" key="7">
    <source>
        <dbReference type="ARBA" id="ARBA00022795"/>
    </source>
</evidence>
<proteinExistence type="inferred from homology"/>
<keyword evidence="4 12" id="KW-0813">Transport</keyword>
<accession>A0A0U2XGX4</accession>
<feature type="transmembrane region" description="Helical" evidence="12">
    <location>
        <begin position="158"/>
        <end position="176"/>
    </location>
</feature>
<name>A0A0U2XGX4_9BACL</name>
<evidence type="ECO:0000256" key="1">
    <source>
        <dbReference type="ARBA" id="ARBA00004651"/>
    </source>
</evidence>
<dbReference type="Pfam" id="PF01312">
    <property type="entry name" value="Bac_export_2"/>
    <property type="match status" value="1"/>
</dbReference>
<keyword evidence="7 12" id="KW-1005">Bacterial flagellum biogenesis</keyword>
<feature type="transmembrane region" description="Helical" evidence="12">
    <location>
        <begin position="41"/>
        <end position="62"/>
    </location>
</feature>